<accession>A0A4D5R9W5</accession>
<dbReference type="SUPFAM" id="SSF49329">
    <property type="entry name" value="Cu,Zn superoxide dismutase-like"/>
    <property type="match status" value="1"/>
</dbReference>
<comment type="cofactor">
    <cofactor evidence="2">
        <name>Zn(2+)</name>
        <dbReference type="ChEBI" id="CHEBI:29105"/>
    </cofactor>
</comment>
<evidence type="ECO:0000256" key="12">
    <source>
        <dbReference type="SAM" id="SignalP"/>
    </source>
</evidence>
<evidence type="ECO:0000256" key="5">
    <source>
        <dbReference type="ARBA" id="ARBA00022723"/>
    </source>
</evidence>
<name>A0A4D5R9W5_SCOVI</name>
<dbReference type="GO" id="GO:0004784">
    <property type="term" value="F:superoxide dismutase activity"/>
    <property type="evidence" value="ECO:0007669"/>
    <property type="project" value="UniProtKB-EC"/>
</dbReference>
<comment type="catalytic activity">
    <reaction evidence="11">
        <text>2 superoxide + 2 H(+) = H2O2 + O2</text>
        <dbReference type="Rhea" id="RHEA:20696"/>
        <dbReference type="ChEBI" id="CHEBI:15378"/>
        <dbReference type="ChEBI" id="CHEBI:15379"/>
        <dbReference type="ChEBI" id="CHEBI:16240"/>
        <dbReference type="ChEBI" id="CHEBI:18421"/>
        <dbReference type="EC" id="1.15.1.1"/>
    </reaction>
</comment>
<keyword evidence="6" id="KW-0862">Zinc</keyword>
<dbReference type="InterPro" id="IPR024134">
    <property type="entry name" value="SOD_Cu/Zn_/chaperone"/>
</dbReference>
<evidence type="ECO:0000256" key="9">
    <source>
        <dbReference type="ARBA" id="ARBA00023008"/>
    </source>
</evidence>
<evidence type="ECO:0000256" key="2">
    <source>
        <dbReference type="ARBA" id="ARBA00001947"/>
    </source>
</evidence>
<evidence type="ECO:0000256" key="6">
    <source>
        <dbReference type="ARBA" id="ARBA00022833"/>
    </source>
</evidence>
<evidence type="ECO:0000256" key="11">
    <source>
        <dbReference type="ARBA" id="ARBA00049204"/>
    </source>
</evidence>
<comment type="cofactor">
    <cofactor evidence="1">
        <name>Cu cation</name>
        <dbReference type="ChEBI" id="CHEBI:23378"/>
    </cofactor>
</comment>
<evidence type="ECO:0000256" key="8">
    <source>
        <dbReference type="ARBA" id="ARBA00023002"/>
    </source>
</evidence>
<dbReference type="InterPro" id="IPR036423">
    <property type="entry name" value="SOD-like_Cu/Zn_dom_sf"/>
</dbReference>
<dbReference type="AlphaFoldDB" id="A0A4D5R9W5"/>
<dbReference type="PANTHER" id="PTHR10003">
    <property type="entry name" value="SUPEROXIDE DISMUTASE CU-ZN -RELATED"/>
    <property type="match status" value="1"/>
</dbReference>
<keyword evidence="8" id="KW-0560">Oxidoreductase</keyword>
<evidence type="ECO:0000256" key="10">
    <source>
        <dbReference type="ARBA" id="ARBA00023157"/>
    </source>
</evidence>
<dbReference type="PRINTS" id="PR00068">
    <property type="entry name" value="CUZNDISMTASE"/>
</dbReference>
<dbReference type="Pfam" id="PF00080">
    <property type="entry name" value="Sod_Cu"/>
    <property type="match status" value="1"/>
</dbReference>
<proteinExistence type="inferred from homology"/>
<keyword evidence="12" id="KW-0732">Signal</keyword>
<dbReference type="FunFam" id="2.60.40.200:FF:000003">
    <property type="entry name" value="Superoxide dismutase [Cu-Zn], chloroplastic"/>
    <property type="match status" value="1"/>
</dbReference>
<evidence type="ECO:0000256" key="7">
    <source>
        <dbReference type="ARBA" id="ARBA00022862"/>
    </source>
</evidence>
<reference evidence="14" key="1">
    <citation type="journal article" date="2018" name="Toxicon">
        <title>Venom-gland transcriptomics and venom proteomics of the giant Florida blue centipede, Scolopendra viridis.</title>
        <authorList>
            <person name="Ward M.J."/>
            <person name="Rokyta D.R."/>
        </authorList>
    </citation>
    <scope>NUCLEOTIDE SEQUENCE</scope>
    <source>
        <tissue evidence="14">Venom gland</tissue>
    </source>
</reference>
<organism evidence="14">
    <name type="scientific">Scolopendra viridis</name>
    <name type="common">Giant centipede</name>
    <dbReference type="NCBI Taxonomy" id="118503"/>
    <lineage>
        <taxon>Eukaryota</taxon>
        <taxon>Metazoa</taxon>
        <taxon>Ecdysozoa</taxon>
        <taxon>Arthropoda</taxon>
        <taxon>Myriapoda</taxon>
        <taxon>Chilopoda</taxon>
        <taxon>Pleurostigmophora</taxon>
        <taxon>Scolopendromorpha</taxon>
        <taxon>Scolopendridae</taxon>
        <taxon>Scolopendra</taxon>
    </lineage>
</organism>
<dbReference type="Gene3D" id="2.60.40.200">
    <property type="entry name" value="Superoxide dismutase, copper/zinc binding domain"/>
    <property type="match status" value="1"/>
</dbReference>
<dbReference type="CDD" id="cd00305">
    <property type="entry name" value="Cu-Zn_Superoxide_Dismutase"/>
    <property type="match status" value="1"/>
</dbReference>
<evidence type="ECO:0000256" key="1">
    <source>
        <dbReference type="ARBA" id="ARBA00001935"/>
    </source>
</evidence>
<evidence type="ECO:0000256" key="3">
    <source>
        <dbReference type="ARBA" id="ARBA00010457"/>
    </source>
</evidence>
<evidence type="ECO:0000259" key="13">
    <source>
        <dbReference type="Pfam" id="PF00080"/>
    </source>
</evidence>
<feature type="domain" description="Superoxide dismutase copper/zinc binding" evidence="13">
    <location>
        <begin position="15"/>
        <end position="147"/>
    </location>
</feature>
<dbReference type="EMBL" id="GGNE01000449">
    <property type="protein sequence ID" value="MIC88990.1"/>
    <property type="molecule type" value="Transcribed_RNA"/>
</dbReference>
<feature type="signal peptide" evidence="12">
    <location>
        <begin position="1"/>
        <end position="15"/>
    </location>
</feature>
<feature type="chain" id="PRO_5020021949" description="superoxide dismutase" evidence="12">
    <location>
        <begin position="16"/>
        <end position="153"/>
    </location>
</feature>
<evidence type="ECO:0000313" key="14">
    <source>
        <dbReference type="EMBL" id="MIC88990.1"/>
    </source>
</evidence>
<dbReference type="InterPro" id="IPR001424">
    <property type="entry name" value="SOD_Cu_Zn_dom"/>
</dbReference>
<dbReference type="GO" id="GO:0005507">
    <property type="term" value="F:copper ion binding"/>
    <property type="evidence" value="ECO:0007669"/>
    <property type="project" value="InterPro"/>
</dbReference>
<keyword evidence="7" id="KW-0049">Antioxidant</keyword>
<keyword evidence="5" id="KW-0479">Metal-binding</keyword>
<keyword evidence="10" id="KW-1015">Disulfide bond</keyword>
<keyword evidence="9" id="KW-0186">Copper</keyword>
<comment type="similarity">
    <text evidence="3">Belongs to the Cu-Zn superoxide dismutase family.</text>
</comment>
<evidence type="ECO:0000256" key="4">
    <source>
        <dbReference type="ARBA" id="ARBA00012682"/>
    </source>
</evidence>
<dbReference type="EC" id="1.15.1.1" evidence="4"/>
<sequence length="153" mass="16099">MALTAVCVLVGQLIGTIILTQDNPNAKLSVQGEIRNLTEGLHGFHIHEYGDVRNVCLAAGGHFNPFNKEHGAPTDDNRHVGDFGNINANADGLATINDQFDASLYGEHSVIGRAIVVHSQQDDLGKGGNAESKITGNAGKRLDCCVIGIGKTA</sequence>
<protein>
    <recommendedName>
        <fullName evidence="4">superoxide dismutase</fullName>
        <ecNumber evidence="4">1.15.1.1</ecNumber>
    </recommendedName>
</protein>